<dbReference type="Proteomes" id="UP000798951">
    <property type="component" value="Unassembled WGS sequence"/>
</dbReference>
<dbReference type="InterPro" id="IPR018713">
    <property type="entry name" value="MPAB/Lcp_cat_dom"/>
</dbReference>
<dbReference type="PANTHER" id="PTHR36151:SF3">
    <property type="entry name" value="ER-BOUND OXYGENASE MPAB_MPAB'_RUBBER OXYGENASE CATALYTIC DOMAIN-CONTAINING PROTEIN"/>
    <property type="match status" value="1"/>
</dbReference>
<reference evidence="2 3" key="1">
    <citation type="submission" date="2019-07" db="EMBL/GenBank/DDBJ databases">
        <title>Genomic Encyclopedia of Type Strains, Phase IV (KMG-IV): sequencing the most valuable type-strain genomes for metagenomic binning, comparative biology and taxonomic classification.</title>
        <authorList>
            <person name="Goeker M."/>
        </authorList>
    </citation>
    <scope>NUCLEOTIDE SEQUENCE [LARGE SCALE GENOMIC DNA]</scope>
    <source>
        <strain evidence="2 3">DSM 44831</strain>
    </source>
</reference>
<comment type="caution">
    <text evidence="2">The sequence shown here is derived from an EMBL/GenBank/DDBJ whole genome shotgun (WGS) entry which is preliminary data.</text>
</comment>
<gene>
    <name evidence="2" type="ORF">FNL39_105279</name>
</gene>
<feature type="domain" description="ER-bound oxygenase mpaB/mpaB'/Rubber oxygenase catalytic" evidence="1">
    <location>
        <begin position="35"/>
        <end position="260"/>
    </location>
</feature>
<sequence length="294" mass="33583">MCNASTVPTPPTVRDHGDVPRCRYGTVDDFQIERFLDGIGAFAGAGANVIVQLANRPVGYGVVESTVESGRADVHPWKRLRTTLTYIAVAMLGTEADRDIYREAVGGVHRRVRSTPGASVKYNAFDPELQKWVAVCLCWGVLDIHERLYGPLDRDTKEVFVQYGARFGTGLQMRPDMWPADLDEFERYFDAGLATMRIDDVVAEYLRKLIGLRNVPRPRWLANFHRFAVIGLLPAPMRAQLYLPWTDAQERRHRLLFRCIGVVYGRLPARARLFPYTTVLWDMRRRHRLGRPLV</sequence>
<dbReference type="PANTHER" id="PTHR36151">
    <property type="entry name" value="BLR2777 PROTEIN"/>
    <property type="match status" value="1"/>
</dbReference>
<proteinExistence type="predicted"/>
<name>A0ABQ6YKQ4_9NOCA</name>
<evidence type="ECO:0000259" key="1">
    <source>
        <dbReference type="Pfam" id="PF09995"/>
    </source>
</evidence>
<dbReference type="EMBL" id="VMSD01000005">
    <property type="protein sequence ID" value="KAF0846368.1"/>
    <property type="molecule type" value="Genomic_DNA"/>
</dbReference>
<accession>A0ABQ6YKQ4</accession>
<protein>
    <submittedName>
        <fullName evidence="2">Uncharacterized protein (DUF2236 family)</fullName>
    </submittedName>
</protein>
<evidence type="ECO:0000313" key="3">
    <source>
        <dbReference type="Proteomes" id="UP000798951"/>
    </source>
</evidence>
<keyword evidence="3" id="KW-1185">Reference proteome</keyword>
<evidence type="ECO:0000313" key="2">
    <source>
        <dbReference type="EMBL" id="KAF0846368.1"/>
    </source>
</evidence>
<dbReference type="RefSeq" id="WP_084458606.1">
    <property type="nucleotide sequence ID" value="NZ_VMSD01000005.1"/>
</dbReference>
<dbReference type="Pfam" id="PF09995">
    <property type="entry name" value="MPAB_Lcp_cat"/>
    <property type="match status" value="1"/>
</dbReference>
<organism evidence="2 3">
    <name type="scientific">Nocardia caishijiensis</name>
    <dbReference type="NCBI Taxonomy" id="184756"/>
    <lineage>
        <taxon>Bacteria</taxon>
        <taxon>Bacillati</taxon>
        <taxon>Actinomycetota</taxon>
        <taxon>Actinomycetes</taxon>
        <taxon>Mycobacteriales</taxon>
        <taxon>Nocardiaceae</taxon>
        <taxon>Nocardia</taxon>
    </lineage>
</organism>